<feature type="compositionally biased region" description="Low complexity" evidence="1">
    <location>
        <begin position="127"/>
        <end position="139"/>
    </location>
</feature>
<feature type="compositionally biased region" description="Basic and acidic residues" evidence="1">
    <location>
        <begin position="17"/>
        <end position="43"/>
    </location>
</feature>
<name>A0A561B785_9ACTN</name>
<keyword evidence="3" id="KW-1185">Reference proteome</keyword>
<reference evidence="2 3" key="1">
    <citation type="submission" date="2019-06" db="EMBL/GenBank/DDBJ databases">
        <title>Sequencing the genomes of 1000 actinobacteria strains.</title>
        <authorList>
            <person name="Klenk H.-P."/>
        </authorList>
    </citation>
    <scope>NUCLEOTIDE SEQUENCE [LARGE SCALE GENOMIC DNA]</scope>
    <source>
        <strain evidence="2 3">DSM 24683</strain>
    </source>
</reference>
<feature type="region of interest" description="Disordered" evidence="1">
    <location>
        <begin position="1"/>
        <end position="210"/>
    </location>
</feature>
<feature type="compositionally biased region" description="Basic and acidic residues" evidence="1">
    <location>
        <begin position="167"/>
        <end position="210"/>
    </location>
</feature>
<evidence type="ECO:0000313" key="2">
    <source>
        <dbReference type="EMBL" id="TWD74693.1"/>
    </source>
</evidence>
<evidence type="ECO:0000256" key="1">
    <source>
        <dbReference type="SAM" id="MobiDB-lite"/>
    </source>
</evidence>
<accession>A0A561B785</accession>
<proteinExistence type="predicted"/>
<dbReference type="OrthoDB" id="4953139at2"/>
<dbReference type="AlphaFoldDB" id="A0A561B785"/>
<organism evidence="2 3">
    <name type="scientific">Kribbella amoyensis</name>
    <dbReference type="NCBI Taxonomy" id="996641"/>
    <lineage>
        <taxon>Bacteria</taxon>
        <taxon>Bacillati</taxon>
        <taxon>Actinomycetota</taxon>
        <taxon>Actinomycetes</taxon>
        <taxon>Propionibacteriales</taxon>
        <taxon>Kribbellaceae</taxon>
        <taxon>Kribbella</taxon>
    </lineage>
</organism>
<comment type="caution">
    <text evidence="2">The sequence shown here is derived from an EMBL/GenBank/DDBJ whole genome shotgun (WGS) entry which is preliminary data.</text>
</comment>
<dbReference type="Proteomes" id="UP000318380">
    <property type="component" value="Unassembled WGS sequence"/>
</dbReference>
<sequence>MTDHPGEQVPPFDPDVEPGHEPDPEEQREAPDYDTEPDPRTFEYEDTEQSFAASLDDDVAPHEHVQRDEGLAPHEQFAPKPGPSAGVTPRPGPPIGSAPRPGPPSGFAPRLGPPGGVVPRPTPPAGVPAAAAPAEYARPVTDETAETAETHGGDDVRPTAPAVSHHGRADEALPADSRDRWTDDGDREAERDEEGHPLVEETMARLDGLRDKPVSEHAEVYGDLHERLQNALVEADAESGDRG</sequence>
<evidence type="ECO:0000313" key="3">
    <source>
        <dbReference type="Proteomes" id="UP000318380"/>
    </source>
</evidence>
<feature type="compositionally biased region" description="Pro residues" evidence="1">
    <location>
        <begin position="90"/>
        <end position="106"/>
    </location>
</feature>
<dbReference type="RefSeq" id="WP_145813484.1">
    <property type="nucleotide sequence ID" value="NZ_VIVK01000002.1"/>
</dbReference>
<protein>
    <submittedName>
        <fullName evidence="2">Uncharacterized protein</fullName>
    </submittedName>
</protein>
<feature type="compositionally biased region" description="Basic and acidic residues" evidence="1">
    <location>
        <begin position="148"/>
        <end position="157"/>
    </location>
</feature>
<feature type="compositionally biased region" description="Basic and acidic residues" evidence="1">
    <location>
        <begin position="59"/>
        <end position="72"/>
    </location>
</feature>
<gene>
    <name evidence="2" type="ORF">FB561_6124</name>
</gene>
<dbReference type="EMBL" id="VIVK01000002">
    <property type="protein sequence ID" value="TWD74693.1"/>
    <property type="molecule type" value="Genomic_DNA"/>
</dbReference>